<accession>A0A382KZK0</accession>
<gene>
    <name evidence="1" type="ORF">METZ01_LOCUS281021</name>
</gene>
<organism evidence="1">
    <name type="scientific">marine metagenome</name>
    <dbReference type="NCBI Taxonomy" id="408172"/>
    <lineage>
        <taxon>unclassified sequences</taxon>
        <taxon>metagenomes</taxon>
        <taxon>ecological metagenomes</taxon>
    </lineage>
</organism>
<name>A0A382KZK0_9ZZZZ</name>
<reference evidence="1" key="1">
    <citation type="submission" date="2018-05" db="EMBL/GenBank/DDBJ databases">
        <authorList>
            <person name="Lanie J.A."/>
            <person name="Ng W.-L."/>
            <person name="Kazmierczak K.M."/>
            <person name="Andrzejewski T.M."/>
            <person name="Davidsen T.M."/>
            <person name="Wayne K.J."/>
            <person name="Tettelin H."/>
            <person name="Glass J.I."/>
            <person name="Rusch D."/>
            <person name="Podicherti R."/>
            <person name="Tsui H.-C.T."/>
            <person name="Winkler M.E."/>
        </authorList>
    </citation>
    <scope>NUCLEOTIDE SEQUENCE</scope>
</reference>
<proteinExistence type="predicted"/>
<protein>
    <submittedName>
        <fullName evidence="1">Uncharacterized protein</fullName>
    </submittedName>
</protein>
<sequence>MNPMAAVTIDWVATRPRSAVDSLGSRTPHTPVLDISAADVPLPAASSFRPS</sequence>
<evidence type="ECO:0000313" key="1">
    <source>
        <dbReference type="EMBL" id="SVC28167.1"/>
    </source>
</evidence>
<dbReference type="EMBL" id="UINC01082942">
    <property type="protein sequence ID" value="SVC28167.1"/>
    <property type="molecule type" value="Genomic_DNA"/>
</dbReference>
<dbReference type="AlphaFoldDB" id="A0A382KZK0"/>